<keyword evidence="1" id="KW-0732">Signal</keyword>
<evidence type="ECO:0000256" key="1">
    <source>
        <dbReference type="SAM" id="SignalP"/>
    </source>
</evidence>
<feature type="non-terminal residue" evidence="2">
    <location>
        <position position="281"/>
    </location>
</feature>
<feature type="signal peptide" evidence="1">
    <location>
        <begin position="1"/>
        <end position="21"/>
    </location>
</feature>
<dbReference type="AlphaFoldDB" id="A0A813AJP6"/>
<name>A0A813AJP6_9DINO</name>
<evidence type="ECO:0000313" key="3">
    <source>
        <dbReference type="Proteomes" id="UP000601435"/>
    </source>
</evidence>
<proteinExistence type="predicted"/>
<feature type="chain" id="PRO_5032697387" evidence="1">
    <location>
        <begin position="22"/>
        <end position="281"/>
    </location>
</feature>
<sequence length="281" mass="31516">MAPLKRLVSCIVVSLPLAVLTQDSQCAMQLSHTVLNNKTNKSDAEDFVKKMVQQVLSYPAPAVNSEVSVSRPLLFMHQYRAGGTTLRQLLYNVSTNLGVKAHIACSGGVDCREFQIREASSAVYGGHFCWHESLKHLGEDKKPSCLTNFREPEARLMSCYTHRLVTTKKVAPWCMGKLAPEKLKSMLVNYGCVNEPFRRLGQCGLISKVGDKDRLTRMQVWNATLETLGQCVPILVDEHDTFKAAVNTFPQFKTAFWALKNLTLNQNKYAHDCQISDAHRQ</sequence>
<dbReference type="EMBL" id="CAJNJA010060364">
    <property type="protein sequence ID" value="CAE7870560.1"/>
    <property type="molecule type" value="Genomic_DNA"/>
</dbReference>
<organism evidence="2 3">
    <name type="scientific">Symbiodinium necroappetens</name>
    <dbReference type="NCBI Taxonomy" id="1628268"/>
    <lineage>
        <taxon>Eukaryota</taxon>
        <taxon>Sar</taxon>
        <taxon>Alveolata</taxon>
        <taxon>Dinophyceae</taxon>
        <taxon>Suessiales</taxon>
        <taxon>Symbiodiniaceae</taxon>
        <taxon>Symbiodinium</taxon>
    </lineage>
</organism>
<protein>
    <submittedName>
        <fullName evidence="2">Uncharacterized protein</fullName>
    </submittedName>
</protein>
<dbReference type="Proteomes" id="UP000601435">
    <property type="component" value="Unassembled WGS sequence"/>
</dbReference>
<reference evidence="2" key="1">
    <citation type="submission" date="2021-02" db="EMBL/GenBank/DDBJ databases">
        <authorList>
            <person name="Dougan E. K."/>
            <person name="Rhodes N."/>
            <person name="Thang M."/>
            <person name="Chan C."/>
        </authorList>
    </citation>
    <scope>NUCLEOTIDE SEQUENCE</scope>
</reference>
<accession>A0A813AJP6</accession>
<evidence type="ECO:0000313" key="2">
    <source>
        <dbReference type="EMBL" id="CAE7870560.1"/>
    </source>
</evidence>
<dbReference type="Gene3D" id="3.40.50.300">
    <property type="entry name" value="P-loop containing nucleotide triphosphate hydrolases"/>
    <property type="match status" value="1"/>
</dbReference>
<dbReference type="OrthoDB" id="409510at2759"/>
<dbReference type="InterPro" id="IPR027417">
    <property type="entry name" value="P-loop_NTPase"/>
</dbReference>
<gene>
    <name evidence="2" type="ORF">SNEC2469_LOCUS28107</name>
</gene>
<comment type="caution">
    <text evidence="2">The sequence shown here is derived from an EMBL/GenBank/DDBJ whole genome shotgun (WGS) entry which is preliminary data.</text>
</comment>
<keyword evidence="3" id="KW-1185">Reference proteome</keyword>